<sequence length="542" mass="59531">MDQITDSEMDQQRQGYLHSEPCILMRGTPSISQPNNIHAIVRASGNTTNVDSHFLPDAYDNARVYGVTQYNGIQPPHNLDMGVPAAANIYYSGINPSSSTGVFPLPLNHRASDQLPGSSTFGVAGVSSDNYGRSSGFIDDVRGPYKRKTAEGIRGSYQYLNASSSSSIAPPNARHADGVAMMDTASFSFRIPSLVEVGPHGNPWSRTGESIMVHDHNHLIHGNYLGQHFQPAAPPWLDQQLNSNNNDGHTTPWIQSLPMPYVQVCLTIPPYYFPAPSINAGSLESANMGLQRYHDPPGNRNGLRFPLPLPVNQQHHNYHHPALPMQGVRGHNINFHPAVTAASFRVPTNPSRSLTIPAPTGFDMGPRHIGPAPSSGLRIYRPHRGAMPETTLGHRGLPPVGFLQVDDVALIDEVGNLVDHHRDMRLDIEDMSYEDLLALGERIGNVSTGLSEETIRTQMKTKSYLTSATAINLEETACDDQETDSCIICQEEFKNQEKIGVLRCEHEYHADCLRKWLVVKNVCPICKSEALSTTTTSGRKDV</sequence>
<gene>
    <name evidence="10" type="primary">ZFP1</name>
    <name evidence="10" type="ORF">CR513_50836</name>
</gene>
<dbReference type="PROSITE" id="PS50089">
    <property type="entry name" value="ZF_RING_2"/>
    <property type="match status" value="1"/>
</dbReference>
<keyword evidence="4" id="KW-0479">Metal-binding</keyword>
<evidence type="ECO:0000256" key="8">
    <source>
        <dbReference type="PROSITE-ProRule" id="PRU00175"/>
    </source>
</evidence>
<feature type="non-terminal residue" evidence="10">
    <location>
        <position position="1"/>
    </location>
</feature>
<organism evidence="10 11">
    <name type="scientific">Mucuna pruriens</name>
    <name type="common">Velvet bean</name>
    <name type="synonym">Dolichos pruriens</name>
    <dbReference type="NCBI Taxonomy" id="157652"/>
    <lineage>
        <taxon>Eukaryota</taxon>
        <taxon>Viridiplantae</taxon>
        <taxon>Streptophyta</taxon>
        <taxon>Embryophyta</taxon>
        <taxon>Tracheophyta</taxon>
        <taxon>Spermatophyta</taxon>
        <taxon>Magnoliopsida</taxon>
        <taxon>eudicotyledons</taxon>
        <taxon>Gunneridae</taxon>
        <taxon>Pentapetalae</taxon>
        <taxon>rosids</taxon>
        <taxon>fabids</taxon>
        <taxon>Fabales</taxon>
        <taxon>Fabaceae</taxon>
        <taxon>Papilionoideae</taxon>
        <taxon>50 kb inversion clade</taxon>
        <taxon>NPAAA clade</taxon>
        <taxon>indigoferoid/millettioid clade</taxon>
        <taxon>Phaseoleae</taxon>
        <taxon>Mucuna</taxon>
    </lineage>
</organism>
<evidence type="ECO:0000256" key="6">
    <source>
        <dbReference type="ARBA" id="ARBA00022786"/>
    </source>
</evidence>
<dbReference type="STRING" id="157652.A0A371EV83"/>
<dbReference type="CDD" id="cd16469">
    <property type="entry name" value="RING-H2_RNF24-like"/>
    <property type="match status" value="1"/>
</dbReference>
<evidence type="ECO:0000259" key="9">
    <source>
        <dbReference type="PROSITE" id="PS50089"/>
    </source>
</evidence>
<dbReference type="SMART" id="SM00184">
    <property type="entry name" value="RING"/>
    <property type="match status" value="1"/>
</dbReference>
<evidence type="ECO:0000256" key="5">
    <source>
        <dbReference type="ARBA" id="ARBA00022771"/>
    </source>
</evidence>
<evidence type="ECO:0000256" key="2">
    <source>
        <dbReference type="ARBA" id="ARBA00012483"/>
    </source>
</evidence>
<comment type="catalytic activity">
    <reaction evidence="1">
        <text>S-ubiquitinyl-[E2 ubiquitin-conjugating enzyme]-L-cysteine + [acceptor protein]-L-lysine = [E2 ubiquitin-conjugating enzyme]-L-cysteine + N(6)-ubiquitinyl-[acceptor protein]-L-lysine.</text>
        <dbReference type="EC" id="2.3.2.27"/>
    </reaction>
</comment>
<keyword evidence="11" id="KW-1185">Reference proteome</keyword>
<evidence type="ECO:0000256" key="7">
    <source>
        <dbReference type="ARBA" id="ARBA00022833"/>
    </source>
</evidence>
<name>A0A371EV83_MUCPR</name>
<comment type="caution">
    <text evidence="10">The sequence shown here is derived from an EMBL/GenBank/DDBJ whole genome shotgun (WGS) entry which is preliminary data.</text>
</comment>
<accession>A0A371EV83</accession>
<dbReference type="SUPFAM" id="SSF57850">
    <property type="entry name" value="RING/U-box"/>
    <property type="match status" value="1"/>
</dbReference>
<evidence type="ECO:0000256" key="3">
    <source>
        <dbReference type="ARBA" id="ARBA00022679"/>
    </source>
</evidence>
<feature type="domain" description="RING-type" evidence="9">
    <location>
        <begin position="486"/>
        <end position="527"/>
    </location>
</feature>
<evidence type="ECO:0000313" key="11">
    <source>
        <dbReference type="Proteomes" id="UP000257109"/>
    </source>
</evidence>
<keyword evidence="3" id="KW-0808">Transferase</keyword>
<dbReference type="PANTHER" id="PTHR22937">
    <property type="entry name" value="E3 UBIQUITIN-PROTEIN LIGASE RNF165"/>
    <property type="match status" value="1"/>
</dbReference>
<evidence type="ECO:0000256" key="1">
    <source>
        <dbReference type="ARBA" id="ARBA00000900"/>
    </source>
</evidence>
<dbReference type="FunFam" id="3.30.40.10:FF:000615">
    <property type="entry name" value="E3 ubiquitin ligase BIG BROTHER"/>
    <property type="match status" value="1"/>
</dbReference>
<proteinExistence type="predicted"/>
<keyword evidence="5 8" id="KW-0863">Zinc-finger</keyword>
<dbReference type="AlphaFoldDB" id="A0A371EV83"/>
<dbReference type="Pfam" id="PF13639">
    <property type="entry name" value="zf-RING_2"/>
    <property type="match status" value="1"/>
</dbReference>
<dbReference type="PANTHER" id="PTHR22937:SF200">
    <property type="entry name" value="RING-TYPE E3 UBIQUITIN TRANSFERASE"/>
    <property type="match status" value="1"/>
</dbReference>
<dbReference type="EC" id="2.3.2.27" evidence="2"/>
<protein>
    <recommendedName>
        <fullName evidence="2">RING-type E3 ubiquitin transferase</fullName>
        <ecNumber evidence="2">2.3.2.27</ecNumber>
    </recommendedName>
</protein>
<dbReference type="InterPro" id="IPR045191">
    <property type="entry name" value="MBR1/2-like"/>
</dbReference>
<evidence type="ECO:0000256" key="4">
    <source>
        <dbReference type="ARBA" id="ARBA00022723"/>
    </source>
</evidence>
<keyword evidence="7" id="KW-0862">Zinc</keyword>
<dbReference type="Proteomes" id="UP000257109">
    <property type="component" value="Unassembled WGS sequence"/>
</dbReference>
<keyword evidence="6" id="KW-0833">Ubl conjugation pathway</keyword>
<dbReference type="InterPro" id="IPR001841">
    <property type="entry name" value="Znf_RING"/>
</dbReference>
<dbReference type="Gene3D" id="3.30.40.10">
    <property type="entry name" value="Zinc/RING finger domain, C3HC4 (zinc finger)"/>
    <property type="match status" value="1"/>
</dbReference>
<dbReference type="InterPro" id="IPR013083">
    <property type="entry name" value="Znf_RING/FYVE/PHD"/>
</dbReference>
<dbReference type="OrthoDB" id="8062037at2759"/>
<dbReference type="EMBL" id="QJKJ01011891">
    <property type="protein sequence ID" value="RDX69975.1"/>
    <property type="molecule type" value="Genomic_DNA"/>
</dbReference>
<evidence type="ECO:0000313" key="10">
    <source>
        <dbReference type="EMBL" id="RDX69975.1"/>
    </source>
</evidence>
<dbReference type="GO" id="GO:0008270">
    <property type="term" value="F:zinc ion binding"/>
    <property type="evidence" value="ECO:0007669"/>
    <property type="project" value="UniProtKB-KW"/>
</dbReference>
<dbReference type="GO" id="GO:0005634">
    <property type="term" value="C:nucleus"/>
    <property type="evidence" value="ECO:0007669"/>
    <property type="project" value="TreeGrafter"/>
</dbReference>
<dbReference type="GO" id="GO:0061630">
    <property type="term" value="F:ubiquitin protein ligase activity"/>
    <property type="evidence" value="ECO:0007669"/>
    <property type="project" value="UniProtKB-EC"/>
</dbReference>
<reference evidence="10" key="1">
    <citation type="submission" date="2018-05" db="EMBL/GenBank/DDBJ databases">
        <title>Draft genome of Mucuna pruriens seed.</title>
        <authorList>
            <person name="Nnadi N.E."/>
            <person name="Vos R."/>
            <person name="Hasami M.H."/>
            <person name="Devisetty U.K."/>
            <person name="Aguiy J.C."/>
        </authorList>
    </citation>
    <scope>NUCLEOTIDE SEQUENCE [LARGE SCALE GENOMIC DNA]</scope>
    <source>
        <strain evidence="10">JCA_2017</strain>
    </source>
</reference>